<reference evidence="3" key="1">
    <citation type="submission" date="2013-12" db="EMBL/GenBank/DDBJ databases">
        <title>The Genome Sequence of Aphanomyces astaci APO3.</title>
        <authorList>
            <consortium name="The Broad Institute Genomics Platform"/>
            <person name="Russ C."/>
            <person name="Tyler B."/>
            <person name="van West P."/>
            <person name="Dieguez-Uribeondo J."/>
            <person name="Young S.K."/>
            <person name="Zeng Q."/>
            <person name="Gargeya S."/>
            <person name="Fitzgerald M."/>
            <person name="Abouelleil A."/>
            <person name="Alvarado L."/>
            <person name="Chapman S.B."/>
            <person name="Gainer-Dewar J."/>
            <person name="Goldberg J."/>
            <person name="Griggs A."/>
            <person name="Gujja S."/>
            <person name="Hansen M."/>
            <person name="Howarth C."/>
            <person name="Imamovic A."/>
            <person name="Ireland A."/>
            <person name="Larimer J."/>
            <person name="McCowan C."/>
            <person name="Murphy C."/>
            <person name="Pearson M."/>
            <person name="Poon T.W."/>
            <person name="Priest M."/>
            <person name="Roberts A."/>
            <person name="Saif S."/>
            <person name="Shea T."/>
            <person name="Sykes S."/>
            <person name="Wortman J."/>
            <person name="Nusbaum C."/>
            <person name="Birren B."/>
        </authorList>
    </citation>
    <scope>NUCLEOTIDE SEQUENCE [LARGE SCALE GENOMIC DNA]</scope>
    <source>
        <strain evidence="3">APO3</strain>
    </source>
</reference>
<feature type="transmembrane region" description="Helical" evidence="2">
    <location>
        <begin position="14"/>
        <end position="35"/>
    </location>
</feature>
<dbReference type="VEuPathDB" id="FungiDB:H257_02026"/>
<sequence length="177" mass="19615">MGEFDTSVGSTIELLLYVALAIVITLVMVVLYFVYQYWFFKKYRHATTHPDYEELRDLDGNVVQQANTICSVGAGIRMDEAATRPKLQLLRTASLPTREELPTHRAASLYPRSESVPPSKSSANLILQATSTAMASSRTEPLVHTSFVPGTAPVDNTDQDIIRVQSNRADQTDPQSI</sequence>
<dbReference type="OrthoDB" id="79709at2759"/>
<accession>W4H4S7</accession>
<evidence type="ECO:0000256" key="2">
    <source>
        <dbReference type="SAM" id="Phobius"/>
    </source>
</evidence>
<keyword evidence="2" id="KW-1133">Transmembrane helix</keyword>
<keyword evidence="2" id="KW-0812">Transmembrane</keyword>
<gene>
    <name evidence="3" type="ORF">H257_02026</name>
</gene>
<dbReference type="RefSeq" id="XP_009823814.1">
    <property type="nucleotide sequence ID" value="XM_009825512.1"/>
</dbReference>
<organism evidence="3">
    <name type="scientific">Aphanomyces astaci</name>
    <name type="common">Crayfish plague agent</name>
    <dbReference type="NCBI Taxonomy" id="112090"/>
    <lineage>
        <taxon>Eukaryota</taxon>
        <taxon>Sar</taxon>
        <taxon>Stramenopiles</taxon>
        <taxon>Oomycota</taxon>
        <taxon>Saprolegniomycetes</taxon>
        <taxon>Saprolegniales</taxon>
        <taxon>Verrucalvaceae</taxon>
        <taxon>Aphanomyces</taxon>
    </lineage>
</organism>
<evidence type="ECO:0000256" key="1">
    <source>
        <dbReference type="SAM" id="MobiDB-lite"/>
    </source>
</evidence>
<dbReference type="EMBL" id="KI913116">
    <property type="protein sequence ID" value="ETV87015.1"/>
    <property type="molecule type" value="Genomic_DNA"/>
</dbReference>
<keyword evidence="2" id="KW-0472">Membrane</keyword>
<feature type="region of interest" description="Disordered" evidence="1">
    <location>
        <begin position="101"/>
        <end position="120"/>
    </location>
</feature>
<proteinExistence type="predicted"/>
<dbReference type="AlphaFoldDB" id="W4H4S7"/>
<dbReference type="GeneID" id="20804022"/>
<protein>
    <submittedName>
        <fullName evidence="3">Uncharacterized protein</fullName>
    </submittedName>
</protein>
<evidence type="ECO:0000313" key="3">
    <source>
        <dbReference type="EMBL" id="ETV87015.1"/>
    </source>
</evidence>
<name>W4H4S7_APHAT</name>